<evidence type="ECO:0000313" key="1">
    <source>
        <dbReference type="EMBL" id="GEZ36610.1"/>
    </source>
</evidence>
<accession>A0A699I751</accession>
<name>A0A699I751_TANCI</name>
<feature type="non-terminal residue" evidence="1">
    <location>
        <position position="186"/>
    </location>
</feature>
<dbReference type="EMBL" id="BKCJ010270312">
    <property type="protein sequence ID" value="GEZ36610.1"/>
    <property type="molecule type" value="Genomic_DNA"/>
</dbReference>
<protein>
    <submittedName>
        <fullName evidence="1">Zinc finger, TAZ-type</fullName>
    </submittedName>
</protein>
<comment type="caution">
    <text evidence="1">The sequence shown here is derived from an EMBL/GenBank/DDBJ whole genome shotgun (WGS) entry which is preliminary data.</text>
</comment>
<reference evidence="1" key="1">
    <citation type="journal article" date="2019" name="Sci. Rep.">
        <title>Draft genome of Tanacetum cinerariifolium, the natural source of mosquito coil.</title>
        <authorList>
            <person name="Yamashiro T."/>
            <person name="Shiraishi A."/>
            <person name="Satake H."/>
            <person name="Nakayama K."/>
        </authorList>
    </citation>
    <scope>NUCLEOTIDE SEQUENCE</scope>
</reference>
<dbReference type="AlphaFoldDB" id="A0A699I751"/>
<proteinExistence type="predicted"/>
<sequence>MAFPTSQNNVQSLHFNQSSEDVHVKYASQRTTTNRGTYLRPRVQMSAPHQQPDQQTHQVPLQLGGRLKGQSNVFKTPQVNLSKPVQRQPCVAEESHDLSLYRKQKHEILDFRGESWEEGTLFDVIRPFYKLPHVEEYAKISDEDLSTVKTEPVAMFSGTIANIIITEGATGNNEQISKGSEGNGNN</sequence>
<gene>
    <name evidence="1" type="ORF">Tci_508583</name>
</gene>
<organism evidence="1">
    <name type="scientific">Tanacetum cinerariifolium</name>
    <name type="common">Dalmatian daisy</name>
    <name type="synonym">Chrysanthemum cinerariifolium</name>
    <dbReference type="NCBI Taxonomy" id="118510"/>
    <lineage>
        <taxon>Eukaryota</taxon>
        <taxon>Viridiplantae</taxon>
        <taxon>Streptophyta</taxon>
        <taxon>Embryophyta</taxon>
        <taxon>Tracheophyta</taxon>
        <taxon>Spermatophyta</taxon>
        <taxon>Magnoliopsida</taxon>
        <taxon>eudicotyledons</taxon>
        <taxon>Gunneridae</taxon>
        <taxon>Pentapetalae</taxon>
        <taxon>asterids</taxon>
        <taxon>campanulids</taxon>
        <taxon>Asterales</taxon>
        <taxon>Asteraceae</taxon>
        <taxon>Asteroideae</taxon>
        <taxon>Anthemideae</taxon>
        <taxon>Anthemidinae</taxon>
        <taxon>Tanacetum</taxon>
    </lineage>
</organism>